<evidence type="ECO:0000313" key="2">
    <source>
        <dbReference type="Proteomes" id="UP000638560"/>
    </source>
</evidence>
<comment type="caution">
    <text evidence="1">The sequence shown here is derived from an EMBL/GenBank/DDBJ whole genome shotgun (WGS) entry which is preliminary data.</text>
</comment>
<organism evidence="1 2">
    <name type="scientific">Plantactinospora alkalitolerans</name>
    <dbReference type="NCBI Taxonomy" id="2789879"/>
    <lineage>
        <taxon>Bacteria</taxon>
        <taxon>Bacillati</taxon>
        <taxon>Actinomycetota</taxon>
        <taxon>Actinomycetes</taxon>
        <taxon>Micromonosporales</taxon>
        <taxon>Micromonosporaceae</taxon>
        <taxon>Plantactinospora</taxon>
    </lineage>
</organism>
<dbReference type="RefSeq" id="WP_196206783.1">
    <property type="nucleotide sequence ID" value="NZ_JADPUN010000422.1"/>
</dbReference>
<accession>A0ABS0HA80</accession>
<keyword evidence="2" id="KW-1185">Reference proteome</keyword>
<evidence type="ECO:0000313" key="1">
    <source>
        <dbReference type="EMBL" id="MBF9135330.1"/>
    </source>
</evidence>
<sequence>MPLSIGVIPPPPPPPAPQIDVVRANWVAPDGTAWELMGPHEQFGWLTTPGIAGWGAAPITIVTDPLARGGVEVRHIRTEPRRITWPLNVYGATHTQFLARYRNLMRAFTQTSRFRRPGVLTVRRPTGQARSIEGYYEDGFGGEGGENAWHANPVLTLFCPDGYWRDTVVERVTRAYGSETATPYLDPYITVSSSQVLGQTTITNSGDVDTWPVWTITGPTTAVTATSNTLDASWTITFNLDAGETITVDTGSVRPTIRGPAGENLSGALDWPDAVLWPLVPGANDVGLLMEGAGEGSVIELAFYRRYETA</sequence>
<protein>
    <submittedName>
        <fullName evidence="1">Phage tail family protein</fullName>
    </submittedName>
</protein>
<reference evidence="1 2" key="1">
    <citation type="submission" date="2020-11" db="EMBL/GenBank/DDBJ databases">
        <title>A novel isolate from a Black sea contaminated sediment with potential to produce alkanes: Plantactinospora alkalitolerans sp. nov.</title>
        <authorList>
            <person name="Carro L."/>
            <person name="Veyisoglu A."/>
            <person name="Guven K."/>
            <person name="Schumann P."/>
            <person name="Klenk H.-P."/>
            <person name="Sahin N."/>
        </authorList>
    </citation>
    <scope>NUCLEOTIDE SEQUENCE [LARGE SCALE GENOMIC DNA]</scope>
    <source>
        <strain evidence="1 2">S1510</strain>
    </source>
</reference>
<gene>
    <name evidence="1" type="ORF">I0C86_41505</name>
</gene>
<dbReference type="Proteomes" id="UP000638560">
    <property type="component" value="Unassembled WGS sequence"/>
</dbReference>
<dbReference type="EMBL" id="JADPUN010000422">
    <property type="protein sequence ID" value="MBF9135330.1"/>
    <property type="molecule type" value="Genomic_DNA"/>
</dbReference>
<proteinExistence type="predicted"/>
<name>A0ABS0HA80_9ACTN</name>